<proteinExistence type="predicted"/>
<evidence type="ECO:0000256" key="1">
    <source>
        <dbReference type="SAM" id="SignalP"/>
    </source>
</evidence>
<evidence type="ECO:0000313" key="2">
    <source>
        <dbReference type="EMBL" id="MCH5600194.1"/>
    </source>
</evidence>
<accession>A0ABS9SP64</accession>
<keyword evidence="1" id="KW-0732">Signal</keyword>
<dbReference type="Proteomes" id="UP001202248">
    <property type="component" value="Unassembled WGS sequence"/>
</dbReference>
<reference evidence="2 3" key="1">
    <citation type="submission" date="2022-02" db="EMBL/GenBank/DDBJ databases">
        <authorList>
            <person name="Min J."/>
        </authorList>
    </citation>
    <scope>NUCLEOTIDE SEQUENCE [LARGE SCALE GENOMIC DNA]</scope>
    <source>
        <strain evidence="2 3">GR10-1</strain>
    </source>
</reference>
<protein>
    <recommendedName>
        <fullName evidence="4">DUF4369 domain-containing protein</fullName>
    </recommendedName>
</protein>
<dbReference type="EMBL" id="JAKWBL010000004">
    <property type="protein sequence ID" value="MCH5600194.1"/>
    <property type="molecule type" value="Genomic_DNA"/>
</dbReference>
<evidence type="ECO:0000313" key="3">
    <source>
        <dbReference type="Proteomes" id="UP001202248"/>
    </source>
</evidence>
<feature type="signal peptide" evidence="1">
    <location>
        <begin position="1"/>
        <end position="19"/>
    </location>
</feature>
<dbReference type="RefSeq" id="WP_240832203.1">
    <property type="nucleotide sequence ID" value="NZ_JAKWBL010000004.1"/>
</dbReference>
<evidence type="ECO:0008006" key="4">
    <source>
        <dbReference type="Google" id="ProtNLM"/>
    </source>
</evidence>
<feature type="chain" id="PRO_5045523234" description="DUF4369 domain-containing protein" evidence="1">
    <location>
        <begin position="20"/>
        <end position="96"/>
    </location>
</feature>
<comment type="caution">
    <text evidence="2">The sequence shown here is derived from an EMBL/GenBank/DDBJ whole genome shotgun (WGS) entry which is preliminary data.</text>
</comment>
<keyword evidence="3" id="KW-1185">Reference proteome</keyword>
<sequence length="96" mass="11094">MKFKLLLLVCHLTWAIAYGQPTKIYLSPKAAGGANQSLFIDSLKLFPLEANKDVSFGSYTYLIITKDYFLAQNYINKEIFIYAKDGRFIKKFRTKK</sequence>
<gene>
    <name evidence="2" type="ORF">MKP09_20860</name>
</gene>
<name>A0ABS9SP64_9BACT</name>
<organism evidence="2 3">
    <name type="scientific">Niabella ginsengisoli</name>
    <dbReference type="NCBI Taxonomy" id="522298"/>
    <lineage>
        <taxon>Bacteria</taxon>
        <taxon>Pseudomonadati</taxon>
        <taxon>Bacteroidota</taxon>
        <taxon>Chitinophagia</taxon>
        <taxon>Chitinophagales</taxon>
        <taxon>Chitinophagaceae</taxon>
        <taxon>Niabella</taxon>
    </lineage>
</organism>